<reference evidence="1 2" key="1">
    <citation type="journal article" date="2021" name="Elife">
        <title>Chloroplast acquisition without the gene transfer in kleptoplastic sea slugs, Plakobranchus ocellatus.</title>
        <authorList>
            <person name="Maeda T."/>
            <person name="Takahashi S."/>
            <person name="Yoshida T."/>
            <person name="Shimamura S."/>
            <person name="Takaki Y."/>
            <person name="Nagai Y."/>
            <person name="Toyoda A."/>
            <person name="Suzuki Y."/>
            <person name="Arimoto A."/>
            <person name="Ishii H."/>
            <person name="Satoh N."/>
            <person name="Nishiyama T."/>
            <person name="Hasebe M."/>
            <person name="Maruyama T."/>
            <person name="Minagawa J."/>
            <person name="Obokata J."/>
            <person name="Shigenobu S."/>
        </authorList>
    </citation>
    <scope>NUCLEOTIDE SEQUENCE [LARGE SCALE GENOMIC DNA]</scope>
</reference>
<organism evidence="1 2">
    <name type="scientific">Elysia marginata</name>
    <dbReference type="NCBI Taxonomy" id="1093978"/>
    <lineage>
        <taxon>Eukaryota</taxon>
        <taxon>Metazoa</taxon>
        <taxon>Spiralia</taxon>
        <taxon>Lophotrochozoa</taxon>
        <taxon>Mollusca</taxon>
        <taxon>Gastropoda</taxon>
        <taxon>Heterobranchia</taxon>
        <taxon>Euthyneura</taxon>
        <taxon>Panpulmonata</taxon>
        <taxon>Sacoglossa</taxon>
        <taxon>Placobranchoidea</taxon>
        <taxon>Plakobranchidae</taxon>
        <taxon>Elysia</taxon>
    </lineage>
</organism>
<keyword evidence="2" id="KW-1185">Reference proteome</keyword>
<dbReference type="AlphaFoldDB" id="A0AAV4G626"/>
<accession>A0AAV4G626</accession>
<name>A0AAV4G626_9GAST</name>
<protein>
    <submittedName>
        <fullName evidence="1">PDZ domain-containing RING finger protein 4</fullName>
    </submittedName>
</protein>
<evidence type="ECO:0000313" key="1">
    <source>
        <dbReference type="EMBL" id="GFR81157.1"/>
    </source>
</evidence>
<sequence length="79" mass="9000">MGLTDIEMAHTLDIDDPFFDDRQYEMVYELVKACLDFFAAQNCLPEPSWNQMIPSLEISRLSLISCWSVAPISLISARS</sequence>
<evidence type="ECO:0000313" key="2">
    <source>
        <dbReference type="Proteomes" id="UP000762676"/>
    </source>
</evidence>
<proteinExistence type="predicted"/>
<dbReference type="Proteomes" id="UP000762676">
    <property type="component" value="Unassembled WGS sequence"/>
</dbReference>
<comment type="caution">
    <text evidence="1">The sequence shown here is derived from an EMBL/GenBank/DDBJ whole genome shotgun (WGS) entry which is preliminary data.</text>
</comment>
<dbReference type="EMBL" id="BMAT01008251">
    <property type="protein sequence ID" value="GFR81157.1"/>
    <property type="molecule type" value="Genomic_DNA"/>
</dbReference>
<gene>
    <name evidence="1" type="ORF">ElyMa_004062700</name>
</gene>